<organism evidence="2 3">
    <name type="scientific">Dendrobium chrysotoxum</name>
    <name type="common">Orchid</name>
    <dbReference type="NCBI Taxonomy" id="161865"/>
    <lineage>
        <taxon>Eukaryota</taxon>
        <taxon>Viridiplantae</taxon>
        <taxon>Streptophyta</taxon>
        <taxon>Embryophyta</taxon>
        <taxon>Tracheophyta</taxon>
        <taxon>Spermatophyta</taxon>
        <taxon>Magnoliopsida</taxon>
        <taxon>Liliopsida</taxon>
        <taxon>Asparagales</taxon>
        <taxon>Orchidaceae</taxon>
        <taxon>Epidendroideae</taxon>
        <taxon>Malaxideae</taxon>
        <taxon>Dendrobiinae</taxon>
        <taxon>Dendrobium</taxon>
    </lineage>
</organism>
<feature type="chain" id="PRO_5043967085" evidence="1">
    <location>
        <begin position="23"/>
        <end position="292"/>
    </location>
</feature>
<proteinExistence type="predicted"/>
<name>A0AAV7FYJ8_DENCH</name>
<accession>A0AAV7FYJ8</accession>
<evidence type="ECO:0000313" key="3">
    <source>
        <dbReference type="Proteomes" id="UP000775213"/>
    </source>
</evidence>
<keyword evidence="3" id="KW-1185">Reference proteome</keyword>
<sequence>MFLTDYHFLPLDLFLLSSLCFAAWNSSSEGSGSPAGSCFAIMDERTELNCSFRLLCRWEMSATRSVSAFIFDLKKQDKQVKVLIAESRIEGAPTSFSWLEDLLVVIIHPMIIFKVVEKDLYMFIIHTPTQLILHVRLFNFAPPPFILFTLVFDFTSIVARDVLQLFFDCSLLFNFQELNNFFASFNDDIPSYCIRSHPSLPFFYRIGRNKDDDSLVVMKENNEIPAKFLAEIFTPESTTKFLANCPAGNITAYFPAERPSVLFRRRNRQNFAGVFNIPPVISGGYSGGFTAG</sequence>
<dbReference type="EMBL" id="JAGFBR010000019">
    <property type="protein sequence ID" value="KAH0448463.1"/>
    <property type="molecule type" value="Genomic_DNA"/>
</dbReference>
<dbReference type="Proteomes" id="UP000775213">
    <property type="component" value="Unassembled WGS sequence"/>
</dbReference>
<gene>
    <name evidence="2" type="ORF">IEQ34_022263</name>
</gene>
<keyword evidence="1" id="KW-0732">Signal</keyword>
<evidence type="ECO:0000256" key="1">
    <source>
        <dbReference type="SAM" id="SignalP"/>
    </source>
</evidence>
<feature type="signal peptide" evidence="1">
    <location>
        <begin position="1"/>
        <end position="22"/>
    </location>
</feature>
<evidence type="ECO:0000313" key="2">
    <source>
        <dbReference type="EMBL" id="KAH0448463.1"/>
    </source>
</evidence>
<reference evidence="2 3" key="1">
    <citation type="journal article" date="2021" name="Hortic Res">
        <title>Chromosome-scale assembly of the Dendrobium chrysotoxum genome enhances the understanding of orchid evolution.</title>
        <authorList>
            <person name="Zhang Y."/>
            <person name="Zhang G.Q."/>
            <person name="Zhang D."/>
            <person name="Liu X.D."/>
            <person name="Xu X.Y."/>
            <person name="Sun W.H."/>
            <person name="Yu X."/>
            <person name="Zhu X."/>
            <person name="Wang Z.W."/>
            <person name="Zhao X."/>
            <person name="Zhong W.Y."/>
            <person name="Chen H."/>
            <person name="Yin W.L."/>
            <person name="Huang T."/>
            <person name="Niu S.C."/>
            <person name="Liu Z.J."/>
        </authorList>
    </citation>
    <scope>NUCLEOTIDE SEQUENCE [LARGE SCALE GENOMIC DNA]</scope>
    <source>
        <strain evidence="2">Lindl</strain>
    </source>
</reference>
<comment type="caution">
    <text evidence="2">The sequence shown here is derived from an EMBL/GenBank/DDBJ whole genome shotgun (WGS) entry which is preliminary data.</text>
</comment>
<dbReference type="AlphaFoldDB" id="A0AAV7FYJ8"/>
<protein>
    <submittedName>
        <fullName evidence="2">Uncharacterized protein</fullName>
    </submittedName>
</protein>